<comment type="caution">
    <text evidence="2">The sequence shown here is derived from an EMBL/GenBank/DDBJ whole genome shotgun (WGS) entry which is preliminary data.</text>
</comment>
<evidence type="ECO:0000256" key="1">
    <source>
        <dbReference type="SAM" id="MobiDB-lite"/>
    </source>
</evidence>
<feature type="compositionally biased region" description="Polar residues" evidence="1">
    <location>
        <begin position="151"/>
        <end position="162"/>
    </location>
</feature>
<feature type="compositionally biased region" description="Polar residues" evidence="1">
    <location>
        <begin position="388"/>
        <end position="405"/>
    </location>
</feature>
<sequence length="441" mass="50013">MRTRSSSNSLRPSTLRSLPRVITRRNTANQSSHVNSGDRSLPLDLGAVDEFSYLPSASTSNSNCVEPYDTLHAPEVPQLPAASAPPTTYLQPPNATPHKPTRSRTPSASLSSQPTQTYSIHRATVVKFQHSPAQRYHMKDLPKPLSAPPAIQSSGSPYFSQIKQDESTSDEESEGTNQEPSQNVHLSIPNFKDELQDDNLNKEEKMIQEFKLAANQMGFEKNEEVRCNLISLNEAQKRDQSRRDEFELLDKKMKKIKMKKKLEFNYTTTTTTTTTPSTTTTIPKSHLPDHFRNLTNRFSTLTDYKTKINQLPVFSSISFNSIRQKKGVNRQWKSESSKLRKKPTSTIDIQKIQMIPITQPSSSFISKRSDLISLDEAQKREQERRHSVLTSSTSHHQPQSETVNELNGLPNHNKRRHSVAPSSRTFSVSSHKRPHFYTEEC</sequence>
<feature type="compositionally biased region" description="Polar residues" evidence="1">
    <location>
        <begin position="175"/>
        <end position="185"/>
    </location>
</feature>
<feature type="compositionally biased region" description="Polar residues" evidence="1">
    <location>
        <begin position="1"/>
        <end position="16"/>
    </location>
</feature>
<feature type="compositionally biased region" description="Polar residues" evidence="1">
    <location>
        <begin position="103"/>
        <end position="117"/>
    </location>
</feature>
<dbReference type="Proteomes" id="UP000886653">
    <property type="component" value="Unassembled WGS sequence"/>
</dbReference>
<feature type="region of interest" description="Disordered" evidence="1">
    <location>
        <begin position="1"/>
        <end position="41"/>
    </location>
</feature>
<keyword evidence="3" id="KW-1185">Reference proteome</keyword>
<accession>A0A9P6T9E1</accession>
<feature type="region of interest" description="Disordered" evidence="1">
    <location>
        <begin position="139"/>
        <end position="189"/>
    </location>
</feature>
<feature type="compositionally biased region" description="Polar residues" evidence="1">
    <location>
        <begin position="420"/>
        <end position="429"/>
    </location>
</feature>
<proteinExistence type="predicted"/>
<name>A0A9P6T9E1_9BASI</name>
<reference evidence="2" key="1">
    <citation type="submission" date="2013-11" db="EMBL/GenBank/DDBJ databases">
        <title>Genome sequence of the fusiform rust pathogen reveals effectors for host alternation and coevolution with pine.</title>
        <authorList>
            <consortium name="DOE Joint Genome Institute"/>
            <person name="Smith K."/>
            <person name="Pendleton A."/>
            <person name="Kubisiak T."/>
            <person name="Anderson C."/>
            <person name="Salamov A."/>
            <person name="Aerts A."/>
            <person name="Riley R."/>
            <person name="Clum A."/>
            <person name="Lindquist E."/>
            <person name="Ence D."/>
            <person name="Campbell M."/>
            <person name="Kronenberg Z."/>
            <person name="Feau N."/>
            <person name="Dhillon B."/>
            <person name="Hamelin R."/>
            <person name="Burleigh J."/>
            <person name="Smith J."/>
            <person name="Yandell M."/>
            <person name="Nelson C."/>
            <person name="Grigoriev I."/>
            <person name="Davis J."/>
        </authorList>
    </citation>
    <scope>NUCLEOTIDE SEQUENCE</scope>
    <source>
        <strain evidence="2">G11</strain>
    </source>
</reference>
<feature type="compositionally biased region" description="Polar residues" evidence="1">
    <location>
        <begin position="24"/>
        <end position="38"/>
    </location>
</feature>
<evidence type="ECO:0000313" key="2">
    <source>
        <dbReference type="EMBL" id="KAG0144097.1"/>
    </source>
</evidence>
<organism evidence="2 3">
    <name type="scientific">Cronartium quercuum f. sp. fusiforme G11</name>
    <dbReference type="NCBI Taxonomy" id="708437"/>
    <lineage>
        <taxon>Eukaryota</taxon>
        <taxon>Fungi</taxon>
        <taxon>Dikarya</taxon>
        <taxon>Basidiomycota</taxon>
        <taxon>Pucciniomycotina</taxon>
        <taxon>Pucciniomycetes</taxon>
        <taxon>Pucciniales</taxon>
        <taxon>Coleosporiaceae</taxon>
        <taxon>Cronartium</taxon>
    </lineage>
</organism>
<feature type="region of interest" description="Disordered" evidence="1">
    <location>
        <begin position="77"/>
        <end position="117"/>
    </location>
</feature>
<dbReference type="EMBL" id="MU167302">
    <property type="protein sequence ID" value="KAG0144097.1"/>
    <property type="molecule type" value="Genomic_DNA"/>
</dbReference>
<dbReference type="AlphaFoldDB" id="A0A9P6T9E1"/>
<feature type="region of interest" description="Disordered" evidence="1">
    <location>
        <begin position="378"/>
        <end position="441"/>
    </location>
</feature>
<evidence type="ECO:0000313" key="3">
    <source>
        <dbReference type="Proteomes" id="UP000886653"/>
    </source>
</evidence>
<gene>
    <name evidence="2" type="ORF">CROQUDRAFT_108699</name>
</gene>
<protein>
    <submittedName>
        <fullName evidence="2">Uncharacterized protein</fullName>
    </submittedName>
</protein>